<gene>
    <name evidence="8" type="ORF">GURASL_19720</name>
</gene>
<evidence type="ECO:0000256" key="5">
    <source>
        <dbReference type="ARBA" id="ARBA00023136"/>
    </source>
</evidence>
<dbReference type="InterPro" id="IPR001173">
    <property type="entry name" value="Glyco_trans_2-like"/>
</dbReference>
<evidence type="ECO:0000256" key="1">
    <source>
        <dbReference type="ARBA" id="ARBA00004236"/>
    </source>
</evidence>
<keyword evidence="4" id="KW-0808">Transferase</keyword>
<dbReference type="Proteomes" id="UP001317705">
    <property type="component" value="Chromosome"/>
</dbReference>
<evidence type="ECO:0000256" key="3">
    <source>
        <dbReference type="ARBA" id="ARBA00022676"/>
    </source>
</evidence>
<dbReference type="PANTHER" id="PTHR43646:SF2">
    <property type="entry name" value="GLYCOSYLTRANSFERASE 2-LIKE DOMAIN-CONTAINING PROTEIN"/>
    <property type="match status" value="1"/>
</dbReference>
<name>A0ABM8EKH9_9BACT</name>
<feature type="domain" description="Glycosyltransferase 2-like" evidence="7">
    <location>
        <begin position="4"/>
        <end position="124"/>
    </location>
</feature>
<keyword evidence="9" id="KW-1185">Reference proteome</keyword>
<dbReference type="EMBL" id="AP027151">
    <property type="protein sequence ID" value="BDV43049.1"/>
    <property type="molecule type" value="Genomic_DNA"/>
</dbReference>
<evidence type="ECO:0000313" key="9">
    <source>
        <dbReference type="Proteomes" id="UP001317705"/>
    </source>
</evidence>
<evidence type="ECO:0000256" key="4">
    <source>
        <dbReference type="ARBA" id="ARBA00022679"/>
    </source>
</evidence>
<keyword evidence="6" id="KW-1133">Transmembrane helix</keyword>
<keyword evidence="6" id="KW-0812">Transmembrane</keyword>
<keyword evidence="2" id="KW-1003">Cell membrane</keyword>
<sequence>MHFSVIIPARNEEATIDRCVESVMACAWAADDFEVLVVDNGSSDRTAMLAAARGARVLSLPDGTIARLRNYGALEAQGDILAFLDADCTVPGNWLGEAARYIEQGDVVCFGSPPIVPADATWVQEAWFAVRQKGGELNEVDWLESMNMFVRRREFLSVGGFNEELVTCEDYDLSLRLGRLGRLVADSRIGAVHHGEAASLGHFFRKELWRGTSNLTGVIAHGVSLREAPSVLLPLVYGLLMLLVPLLLVAGLLTMNQLLLLTGASLVLAWQAPLLLLAAWKNRRSFCLLRTLQLYLLLNVYFLARGGSVILRR</sequence>
<organism evidence="8 9">
    <name type="scientific">Geotalea uraniireducens</name>
    <dbReference type="NCBI Taxonomy" id="351604"/>
    <lineage>
        <taxon>Bacteria</taxon>
        <taxon>Pseudomonadati</taxon>
        <taxon>Thermodesulfobacteriota</taxon>
        <taxon>Desulfuromonadia</taxon>
        <taxon>Geobacterales</taxon>
        <taxon>Geobacteraceae</taxon>
        <taxon>Geotalea</taxon>
    </lineage>
</organism>
<feature type="transmembrane region" description="Helical" evidence="6">
    <location>
        <begin position="231"/>
        <end position="253"/>
    </location>
</feature>
<dbReference type="Pfam" id="PF00535">
    <property type="entry name" value="Glycos_transf_2"/>
    <property type="match status" value="1"/>
</dbReference>
<proteinExistence type="predicted"/>
<accession>A0ABM8EKH9</accession>
<dbReference type="Gene3D" id="3.90.550.10">
    <property type="entry name" value="Spore Coat Polysaccharide Biosynthesis Protein SpsA, Chain A"/>
    <property type="match status" value="1"/>
</dbReference>
<keyword evidence="3" id="KW-0328">Glycosyltransferase</keyword>
<keyword evidence="5 6" id="KW-0472">Membrane</keyword>
<protein>
    <recommendedName>
        <fullName evidence="7">Glycosyltransferase 2-like domain-containing protein</fullName>
    </recommendedName>
</protein>
<evidence type="ECO:0000256" key="6">
    <source>
        <dbReference type="SAM" id="Phobius"/>
    </source>
</evidence>
<dbReference type="InterPro" id="IPR029044">
    <property type="entry name" value="Nucleotide-diphossugar_trans"/>
</dbReference>
<dbReference type="SUPFAM" id="SSF53448">
    <property type="entry name" value="Nucleotide-diphospho-sugar transferases"/>
    <property type="match status" value="1"/>
</dbReference>
<feature type="transmembrane region" description="Helical" evidence="6">
    <location>
        <begin position="259"/>
        <end position="280"/>
    </location>
</feature>
<evidence type="ECO:0000259" key="7">
    <source>
        <dbReference type="Pfam" id="PF00535"/>
    </source>
</evidence>
<reference evidence="8 9" key="1">
    <citation type="submission" date="2022-12" db="EMBL/GenBank/DDBJ databases">
        <title>Polyphasic characterization of Geotalea uranireducens NIT-SL11 newly isolated from a complex of sewage sludge and microbially reduced graphene oxide.</title>
        <authorList>
            <person name="Xie L."/>
            <person name="Yoshida N."/>
            <person name="Meng L."/>
        </authorList>
    </citation>
    <scope>NUCLEOTIDE SEQUENCE [LARGE SCALE GENOMIC DNA]</scope>
    <source>
        <strain evidence="8 9">NIT-SL11</strain>
    </source>
</reference>
<feature type="transmembrane region" description="Helical" evidence="6">
    <location>
        <begin position="292"/>
        <end position="311"/>
    </location>
</feature>
<evidence type="ECO:0000313" key="8">
    <source>
        <dbReference type="EMBL" id="BDV43049.1"/>
    </source>
</evidence>
<comment type="subcellular location">
    <subcellularLocation>
        <location evidence="1">Cell membrane</location>
    </subcellularLocation>
</comment>
<dbReference type="RefSeq" id="WP_281999165.1">
    <property type="nucleotide sequence ID" value="NZ_AP027151.1"/>
</dbReference>
<evidence type="ECO:0000256" key="2">
    <source>
        <dbReference type="ARBA" id="ARBA00022475"/>
    </source>
</evidence>
<dbReference type="PANTHER" id="PTHR43646">
    <property type="entry name" value="GLYCOSYLTRANSFERASE"/>
    <property type="match status" value="1"/>
</dbReference>